<name>A0ACC2ATT3_DIPCM</name>
<gene>
    <name evidence="1" type="ORF">O6H91_19G033100</name>
</gene>
<protein>
    <submittedName>
        <fullName evidence="1">Uncharacterized protein</fullName>
    </submittedName>
</protein>
<comment type="caution">
    <text evidence="1">The sequence shown here is derived from an EMBL/GenBank/DDBJ whole genome shotgun (WGS) entry which is preliminary data.</text>
</comment>
<sequence>MSIIISVDEWVGKNGVWTTCFALLIVFICCCIRTILSSVKKISKSTNGPLLEPLLVRDDSNLKSLITDDDLKNLLLYTEGKADEDGGPWEYVIDKKTQQLSYSAKRRDPKDGGATQYLSTTVFENCSPELLRDFYLDNDYRLEWDRTVLEHTQLDICLDTGTEIGCTLKKFPLIMAREYVLAWRIWEGKDQSFYCVTKSCEHHRAPRLPSYKRVESYLSGWCIRKVPGRLACEIKMFHQEELGMQRELAKFSFSRGIWNYVNKMDLNLRRYSTRHKNLKASINAVAYAHQVTENTLQTFLNQNDKINRPFKGMGSFQNSRVPNRSRKFLGKSLLLLGGAMFLSSSTPLGAKIAAAFIARKIVKSRFSQRSTRNSRLFNSSC</sequence>
<keyword evidence="2" id="KW-1185">Reference proteome</keyword>
<organism evidence="1 2">
    <name type="scientific">Diphasiastrum complanatum</name>
    <name type="common">Issler's clubmoss</name>
    <name type="synonym">Lycopodium complanatum</name>
    <dbReference type="NCBI Taxonomy" id="34168"/>
    <lineage>
        <taxon>Eukaryota</taxon>
        <taxon>Viridiplantae</taxon>
        <taxon>Streptophyta</taxon>
        <taxon>Embryophyta</taxon>
        <taxon>Tracheophyta</taxon>
        <taxon>Lycopodiopsida</taxon>
        <taxon>Lycopodiales</taxon>
        <taxon>Lycopodiaceae</taxon>
        <taxon>Lycopodioideae</taxon>
        <taxon>Diphasiastrum</taxon>
    </lineage>
</organism>
<proteinExistence type="predicted"/>
<evidence type="ECO:0000313" key="2">
    <source>
        <dbReference type="Proteomes" id="UP001162992"/>
    </source>
</evidence>
<reference evidence="2" key="1">
    <citation type="journal article" date="2024" name="Proc. Natl. Acad. Sci. U.S.A.">
        <title>Extraordinary preservation of gene collinearity over three hundred million years revealed in homosporous lycophytes.</title>
        <authorList>
            <person name="Li C."/>
            <person name="Wickell D."/>
            <person name="Kuo L.Y."/>
            <person name="Chen X."/>
            <person name="Nie B."/>
            <person name="Liao X."/>
            <person name="Peng D."/>
            <person name="Ji J."/>
            <person name="Jenkins J."/>
            <person name="Williams M."/>
            <person name="Shu S."/>
            <person name="Plott C."/>
            <person name="Barry K."/>
            <person name="Rajasekar S."/>
            <person name="Grimwood J."/>
            <person name="Han X."/>
            <person name="Sun S."/>
            <person name="Hou Z."/>
            <person name="He W."/>
            <person name="Dai G."/>
            <person name="Sun C."/>
            <person name="Schmutz J."/>
            <person name="Leebens-Mack J.H."/>
            <person name="Li F.W."/>
            <person name="Wang L."/>
        </authorList>
    </citation>
    <scope>NUCLEOTIDE SEQUENCE [LARGE SCALE GENOMIC DNA]</scope>
    <source>
        <strain evidence="2">cv. PW_Plant_1</strain>
    </source>
</reference>
<dbReference type="EMBL" id="CM055110">
    <property type="protein sequence ID" value="KAJ7520977.1"/>
    <property type="molecule type" value="Genomic_DNA"/>
</dbReference>
<dbReference type="Proteomes" id="UP001162992">
    <property type="component" value="Chromosome 19"/>
</dbReference>
<evidence type="ECO:0000313" key="1">
    <source>
        <dbReference type="EMBL" id="KAJ7520977.1"/>
    </source>
</evidence>
<accession>A0ACC2ATT3</accession>